<protein>
    <submittedName>
        <fullName evidence="1">Uncharacterized protein</fullName>
    </submittedName>
</protein>
<proteinExistence type="predicted"/>
<organism evidence="1 2">
    <name type="scientific">Cuniculiplasma divulgatum</name>
    <dbReference type="NCBI Taxonomy" id="1673428"/>
    <lineage>
        <taxon>Archaea</taxon>
        <taxon>Methanobacteriati</taxon>
        <taxon>Thermoplasmatota</taxon>
        <taxon>Thermoplasmata</taxon>
        <taxon>Thermoplasmatales</taxon>
        <taxon>Cuniculiplasmataceae</taxon>
        <taxon>Cuniculiplasma</taxon>
    </lineage>
</organism>
<evidence type="ECO:0000313" key="2">
    <source>
        <dbReference type="Proteomes" id="UP000195607"/>
    </source>
</evidence>
<accession>A0A1N5V6X1</accession>
<sequence>MGRQNKFVLKKFHKDNEMTIVQRRYLNSDSKSYSDVKTICLDCEYKQLVLGDYDAYLSSKTFD</sequence>
<gene>
    <name evidence="1" type="ORF">CSP5_1263</name>
</gene>
<reference evidence="1 2" key="1">
    <citation type="submission" date="2016-04" db="EMBL/GenBank/DDBJ databases">
        <authorList>
            <person name="Evans L.H."/>
            <person name="Alamgir A."/>
            <person name="Owens N."/>
            <person name="Weber N.D."/>
            <person name="Virtaneva K."/>
            <person name="Barbian K."/>
            <person name="Babar A."/>
            <person name="Rosenke K."/>
        </authorList>
    </citation>
    <scope>NUCLEOTIDE SEQUENCE [LARGE SCALE GENOMIC DNA]</scope>
    <source>
        <strain evidence="2">S5(T) (JCM 30642 \VKM B-2941)</strain>
    </source>
</reference>
<dbReference type="AlphaFoldDB" id="A0A1N5V6X1"/>
<dbReference type="EMBL" id="LT671858">
    <property type="protein sequence ID" value="SIM68913.1"/>
    <property type="molecule type" value="Genomic_DNA"/>
</dbReference>
<name>A0A1N5V6X1_9ARCH</name>
<evidence type="ECO:0000313" key="1">
    <source>
        <dbReference type="EMBL" id="SIM68913.1"/>
    </source>
</evidence>
<dbReference type="Proteomes" id="UP000195607">
    <property type="component" value="Chromosome I"/>
</dbReference>